<evidence type="ECO:0000256" key="8">
    <source>
        <dbReference type="RuleBase" id="RU003651"/>
    </source>
</evidence>
<dbReference type="GO" id="GO:0016887">
    <property type="term" value="F:ATP hydrolysis activity"/>
    <property type="evidence" value="ECO:0007669"/>
    <property type="project" value="InterPro"/>
</dbReference>
<comment type="caution">
    <text evidence="12">The sequence shown here is derived from an EMBL/GenBank/DDBJ whole genome shotgun (WGS) entry which is preliminary data.</text>
</comment>
<comment type="similarity">
    <text evidence="8">Belongs to the AAA ATPase family.</text>
</comment>
<dbReference type="AlphaFoldDB" id="A0A444ZLG8"/>
<dbReference type="SMART" id="SM00745">
    <property type="entry name" value="MIT"/>
    <property type="match status" value="1"/>
</dbReference>
<evidence type="ECO:0000256" key="7">
    <source>
        <dbReference type="ARBA" id="ARBA00038871"/>
    </source>
</evidence>
<dbReference type="Gene3D" id="1.20.58.80">
    <property type="entry name" value="Phosphotransferase system, lactose/cellobiose-type IIA subunit"/>
    <property type="match status" value="1"/>
</dbReference>
<evidence type="ECO:0000259" key="10">
    <source>
        <dbReference type="SMART" id="SM00382"/>
    </source>
</evidence>
<feature type="domain" description="MIT" evidence="11">
    <location>
        <begin position="53"/>
        <end position="130"/>
    </location>
</feature>
<feature type="domain" description="AAA+ ATPase" evidence="10">
    <location>
        <begin position="244"/>
        <end position="353"/>
    </location>
</feature>
<evidence type="ECO:0000256" key="6">
    <source>
        <dbReference type="ARBA" id="ARBA00036378"/>
    </source>
</evidence>
<feature type="region of interest" description="Disordered" evidence="9">
    <location>
        <begin position="132"/>
        <end position="152"/>
    </location>
</feature>
<dbReference type="FunFam" id="1.10.8.60:FF:000066">
    <property type="entry name" value="AAA-type ATPase family protein"/>
    <property type="match status" value="1"/>
</dbReference>
<dbReference type="SUPFAM" id="SSF52540">
    <property type="entry name" value="P-loop containing nucleoside triphosphate hydrolases"/>
    <property type="match status" value="1"/>
</dbReference>
<dbReference type="GO" id="GO:0005524">
    <property type="term" value="F:ATP binding"/>
    <property type="evidence" value="ECO:0007669"/>
    <property type="project" value="UniProtKB-KW"/>
</dbReference>
<reference evidence="12 13" key="1">
    <citation type="submission" date="2019-01" db="EMBL/GenBank/DDBJ databases">
        <title>Sequencing of cultivated peanut Arachis hypogaea provides insights into genome evolution and oil improvement.</title>
        <authorList>
            <person name="Chen X."/>
        </authorList>
    </citation>
    <scope>NUCLEOTIDE SEQUENCE [LARGE SCALE GENOMIC DNA]</scope>
    <source>
        <strain evidence="13">cv. Fuhuasheng</strain>
        <tissue evidence="12">Leaves</tissue>
    </source>
</reference>
<sequence>MSFLQGIIDSFNSVFSSDPSSSSSSSQSHLNSTSMEAASSPSSVSNERVAFKLKGYYDLATQEIAKAVRAEEWGLVDDAILHYKNAQRILLEAHSTPVPSFITSSEQAKVQSYRQKISKWQGQVSERLQALSRRAGSSSANQSTSNIAQTAAVPLKPSNGRKNVVHRYSQPRGQVNKVGSSNSSQAGVNYDTKLVEMINTAIVDRSPSVRWDDVAGLEKAKQALMEMVILPTKRRDLFTGLRRPARGLLLFGPPGNGKTMLAKAVASESDATFFNVSSASLTSKWIDSIMSTRTENENDASRRLKSEFLIQFDGVTSNSNDIVIVIGATNKPQELDDAVLRRLVKRIYVPLPDENVRRLLLKHKLKGQAFSLPNRDLEKLVKETEGYSGSDLQALCEEAAMMPIRELGSNILTVRGLTYNDFKMAMTVIRPSLKKSKWEELERWNEEFGSN</sequence>
<dbReference type="CDD" id="cd02679">
    <property type="entry name" value="MIT_spastin"/>
    <property type="match status" value="1"/>
</dbReference>
<dbReference type="SMART" id="SM00382">
    <property type="entry name" value="AAA"/>
    <property type="match status" value="1"/>
</dbReference>
<evidence type="ECO:0000256" key="4">
    <source>
        <dbReference type="ARBA" id="ARBA00023136"/>
    </source>
</evidence>
<organism evidence="12 13">
    <name type="scientific">Arachis hypogaea</name>
    <name type="common">Peanut</name>
    <dbReference type="NCBI Taxonomy" id="3818"/>
    <lineage>
        <taxon>Eukaryota</taxon>
        <taxon>Viridiplantae</taxon>
        <taxon>Streptophyta</taxon>
        <taxon>Embryophyta</taxon>
        <taxon>Tracheophyta</taxon>
        <taxon>Spermatophyta</taxon>
        <taxon>Magnoliopsida</taxon>
        <taxon>eudicotyledons</taxon>
        <taxon>Gunneridae</taxon>
        <taxon>Pentapetalae</taxon>
        <taxon>rosids</taxon>
        <taxon>fabids</taxon>
        <taxon>Fabales</taxon>
        <taxon>Fabaceae</taxon>
        <taxon>Papilionoideae</taxon>
        <taxon>50 kb inversion clade</taxon>
        <taxon>dalbergioids sensu lato</taxon>
        <taxon>Dalbergieae</taxon>
        <taxon>Pterocarpus clade</taxon>
        <taxon>Arachis</taxon>
    </lineage>
</organism>
<keyword evidence="3 8" id="KW-0067">ATP-binding</keyword>
<dbReference type="InterPro" id="IPR050304">
    <property type="entry name" value="MT-severing_AAA_ATPase"/>
</dbReference>
<evidence type="ECO:0000256" key="5">
    <source>
        <dbReference type="ARBA" id="ARBA00023235"/>
    </source>
</evidence>
<dbReference type="FunFam" id="1.20.58.80:FF:000019">
    <property type="entry name" value="AAA-type ATPase family protein"/>
    <property type="match status" value="1"/>
</dbReference>
<keyword evidence="4" id="KW-0472">Membrane</keyword>
<dbReference type="InterPro" id="IPR003960">
    <property type="entry name" value="ATPase_AAA_CS"/>
</dbReference>
<name>A0A444ZLG8_ARAHY</name>
<dbReference type="PANTHER" id="PTHR23074:SF86">
    <property type="entry name" value="SPASTIN"/>
    <property type="match status" value="1"/>
</dbReference>
<dbReference type="Pfam" id="PF17862">
    <property type="entry name" value="AAA_lid_3"/>
    <property type="match status" value="1"/>
</dbReference>
<dbReference type="Gene3D" id="3.40.50.300">
    <property type="entry name" value="P-loop containing nucleotide triphosphate hydrolases"/>
    <property type="match status" value="2"/>
</dbReference>
<dbReference type="STRING" id="3818.A0A444ZLG8"/>
<keyword evidence="13" id="KW-1185">Reference proteome</keyword>
<dbReference type="Proteomes" id="UP000289738">
    <property type="component" value="Chromosome B04"/>
</dbReference>
<proteinExistence type="inferred from homology"/>
<dbReference type="GO" id="GO:0005874">
    <property type="term" value="C:microtubule"/>
    <property type="evidence" value="ECO:0007669"/>
    <property type="project" value="UniProtKB-KW"/>
</dbReference>
<gene>
    <name evidence="12" type="ORF">Ahy_B04g071763</name>
</gene>
<evidence type="ECO:0000256" key="1">
    <source>
        <dbReference type="ARBA" id="ARBA00022701"/>
    </source>
</evidence>
<dbReference type="Pfam" id="PF00004">
    <property type="entry name" value="AAA"/>
    <property type="match status" value="1"/>
</dbReference>
<dbReference type="InterPro" id="IPR041569">
    <property type="entry name" value="AAA_lid_3"/>
</dbReference>
<evidence type="ECO:0000256" key="2">
    <source>
        <dbReference type="ARBA" id="ARBA00022741"/>
    </source>
</evidence>
<evidence type="ECO:0000256" key="9">
    <source>
        <dbReference type="SAM" id="MobiDB-lite"/>
    </source>
</evidence>
<dbReference type="Gene3D" id="1.10.8.60">
    <property type="match status" value="1"/>
</dbReference>
<dbReference type="InterPro" id="IPR007330">
    <property type="entry name" value="MIT_dom"/>
</dbReference>
<evidence type="ECO:0000313" key="13">
    <source>
        <dbReference type="Proteomes" id="UP000289738"/>
    </source>
</evidence>
<evidence type="ECO:0000259" key="11">
    <source>
        <dbReference type="SMART" id="SM00745"/>
    </source>
</evidence>
<keyword evidence="2 8" id="KW-0547">Nucleotide-binding</keyword>
<protein>
    <recommendedName>
        <fullName evidence="7">microtubule-severing ATPase</fullName>
        <ecNumber evidence="7">5.6.1.1</ecNumber>
    </recommendedName>
</protein>
<dbReference type="PROSITE" id="PS00674">
    <property type="entry name" value="AAA"/>
    <property type="match status" value="1"/>
</dbReference>
<evidence type="ECO:0000313" key="12">
    <source>
        <dbReference type="EMBL" id="RYR15029.1"/>
    </source>
</evidence>
<accession>A0A444ZLG8</accession>
<dbReference type="GO" id="GO:0008568">
    <property type="term" value="F:microtubule severing ATPase activity"/>
    <property type="evidence" value="ECO:0007669"/>
    <property type="project" value="UniProtKB-EC"/>
</dbReference>
<feature type="compositionally biased region" description="Polar residues" evidence="9">
    <location>
        <begin position="135"/>
        <end position="149"/>
    </location>
</feature>
<dbReference type="InterPro" id="IPR003959">
    <property type="entry name" value="ATPase_AAA_core"/>
</dbReference>
<keyword evidence="1" id="KW-0493">Microtubule</keyword>
<dbReference type="EMBL" id="SDMP01000014">
    <property type="protein sequence ID" value="RYR15029.1"/>
    <property type="molecule type" value="Genomic_DNA"/>
</dbReference>
<dbReference type="InterPro" id="IPR003593">
    <property type="entry name" value="AAA+_ATPase"/>
</dbReference>
<dbReference type="PANTHER" id="PTHR23074">
    <property type="entry name" value="AAA DOMAIN-CONTAINING"/>
    <property type="match status" value="1"/>
</dbReference>
<comment type="catalytic activity">
    <reaction evidence="6">
        <text>n ATP + n H2O + a microtubule = n ADP + n phosphate + (n+1) alpha/beta tubulin heterodimers.</text>
        <dbReference type="EC" id="5.6.1.1"/>
    </reaction>
</comment>
<dbReference type="InterPro" id="IPR027417">
    <property type="entry name" value="P-loop_NTPase"/>
</dbReference>
<dbReference type="EC" id="5.6.1.1" evidence="7"/>
<evidence type="ECO:0000256" key="3">
    <source>
        <dbReference type="ARBA" id="ARBA00022840"/>
    </source>
</evidence>
<feature type="region of interest" description="Disordered" evidence="9">
    <location>
        <begin position="15"/>
        <end position="41"/>
    </location>
</feature>
<keyword evidence="5" id="KW-0413">Isomerase</keyword>